<reference evidence="3 4" key="1">
    <citation type="submission" date="2022-05" db="EMBL/GenBank/DDBJ databases">
        <authorList>
            <consortium name="Genoscope - CEA"/>
            <person name="William W."/>
        </authorList>
    </citation>
    <scope>NUCLEOTIDE SEQUENCE [LARGE SCALE GENOMIC DNA]</scope>
</reference>
<sequence length="939" mass="107903">MVSPSYGQQVAPLRGRPTIFGNVYEKNVVFLLDTSGSMYHSLDVVREHLLEILFARAISGRDTMFNIIEFNEEVNKWADRLVACTPRTVSVASEWIHKLTCGTSTNTMEALIEAYEDDGMDAIYLVTDGLPDQTPTVIVENVRRLHKGRPIHAIYLTGTHSDPAAKEFLEELAKITKGSFHTISLTLYGRIQRVTPIFNHKTEFMRHYDGEFLSPNPSNLFKATDTSLERLERPTSAPPASGFVPRVYDPVPRLYDPGTPVTLLRAPHGAVPIPYVSWSKFDQERGTSKVLQYADAVLASRGLSKDSEKSVGSTSVPVAASIMKGMKVLARKDSDGLFYMATVKKQGENGTFVVEFDQCPALRKPHLQEVALFDVVAYKDAIRHHVCIGDKVLAPWQNDGRYGPGTVLDGVDRRDVQPQGYEGGDLLVAFYNGQTEQLSPGVAVRIPLAVFDRIVTELQLPESQRRKIRLAADTSPPPYQGRPPPLHTTWQRPFSPPRHTKQHLHKNDSKEELTSKIKSQIERNRHLLERVNFHENKDPDGYHSDTSMDQELDTAEEYEQESKEPETFDVGVGTEDLDFRRYTEPVIPVGTPLPKAGGKPENKKRWRWWSSGVPPRPPRFRDTALAKPAEVRDDKYQRPRHQEYQTVAGVPFPPSADKKFQDGEWHPHHQWNHPANTATRSGPPQLKHHEYQSSKGVPFPAATDNKFNTGSDGNWHPEHAGTNAQRSSNWEDGLGLGDMEKNRKERQRLETKRDANEKYHAKIARDSAEKRQKEQARQDYHRKMVDERHRQLVEHSAEKARREGERMESKRQSSEKVCQKERDRQEKAETWKHERIEAMKERRTQHQEMENSYERAAQEHESQRLSGIKDREQKRVDMHRDRLVAERRMGEEREEQMKHREIERQMKLDKIKSTAERRKEMRIHVKQQNEQKYRASILP</sequence>
<dbReference type="InterPro" id="IPR032770">
    <property type="entry name" value="DUF4537"/>
</dbReference>
<organism evidence="3 4">
    <name type="scientific">Porites lobata</name>
    <dbReference type="NCBI Taxonomy" id="104759"/>
    <lineage>
        <taxon>Eukaryota</taxon>
        <taxon>Metazoa</taxon>
        <taxon>Cnidaria</taxon>
        <taxon>Anthozoa</taxon>
        <taxon>Hexacorallia</taxon>
        <taxon>Scleractinia</taxon>
        <taxon>Fungiina</taxon>
        <taxon>Poritidae</taxon>
        <taxon>Porites</taxon>
    </lineage>
</organism>
<evidence type="ECO:0000313" key="3">
    <source>
        <dbReference type="EMBL" id="CAH3034868.1"/>
    </source>
</evidence>
<dbReference type="Gene3D" id="2.30.30.140">
    <property type="match status" value="1"/>
</dbReference>
<name>A0ABN8MSI3_9CNID</name>
<feature type="compositionally biased region" description="Polar residues" evidence="1">
    <location>
        <begin position="673"/>
        <end position="682"/>
    </location>
</feature>
<feature type="domain" description="VWFA" evidence="2">
    <location>
        <begin position="27"/>
        <end position="201"/>
    </location>
</feature>
<feature type="compositionally biased region" description="Basic and acidic residues" evidence="1">
    <location>
        <begin position="656"/>
        <end position="667"/>
    </location>
</feature>
<dbReference type="InterPro" id="IPR002035">
    <property type="entry name" value="VWF_A"/>
</dbReference>
<feature type="compositionally biased region" description="Basic and acidic residues" evidence="1">
    <location>
        <begin position="619"/>
        <end position="643"/>
    </location>
</feature>
<evidence type="ECO:0000256" key="1">
    <source>
        <dbReference type="SAM" id="MobiDB-lite"/>
    </source>
</evidence>
<dbReference type="Gene3D" id="3.40.50.410">
    <property type="entry name" value="von Willebrand factor, type A domain"/>
    <property type="match status" value="1"/>
</dbReference>
<dbReference type="PANTHER" id="PTHR14343:SF5">
    <property type="entry name" value="DUF4537 DOMAIN-CONTAINING PROTEIN"/>
    <property type="match status" value="1"/>
</dbReference>
<accession>A0ABN8MSI3</accession>
<dbReference type="InterPro" id="IPR036465">
    <property type="entry name" value="vWFA_dom_sf"/>
</dbReference>
<dbReference type="SMART" id="SM00327">
    <property type="entry name" value="VWA"/>
    <property type="match status" value="1"/>
</dbReference>
<feature type="compositionally biased region" description="Pro residues" evidence="1">
    <location>
        <begin position="475"/>
        <end position="486"/>
    </location>
</feature>
<dbReference type="PANTHER" id="PTHR14343">
    <property type="entry name" value="VWFA DOMAIN-CONTAINING PROTEIN"/>
    <property type="match status" value="1"/>
</dbReference>
<feature type="compositionally biased region" description="Basic and acidic residues" evidence="1">
    <location>
        <begin position="505"/>
        <end position="514"/>
    </location>
</feature>
<evidence type="ECO:0000313" key="4">
    <source>
        <dbReference type="Proteomes" id="UP001159405"/>
    </source>
</evidence>
<dbReference type="Proteomes" id="UP001159405">
    <property type="component" value="Unassembled WGS sequence"/>
</dbReference>
<feature type="region of interest" description="Disordered" evidence="1">
    <location>
        <begin position="471"/>
        <end position="514"/>
    </location>
</feature>
<comment type="caution">
    <text evidence="3">The sequence shown here is derived from an EMBL/GenBank/DDBJ whole genome shotgun (WGS) entry which is preliminary data.</text>
</comment>
<dbReference type="CDD" id="cd04508">
    <property type="entry name" value="Tudor_SF"/>
    <property type="match status" value="1"/>
</dbReference>
<dbReference type="Pfam" id="PF15057">
    <property type="entry name" value="DUF4537"/>
    <property type="match status" value="1"/>
</dbReference>
<dbReference type="EMBL" id="CALNXK010000003">
    <property type="protein sequence ID" value="CAH3034868.1"/>
    <property type="molecule type" value="Genomic_DNA"/>
</dbReference>
<dbReference type="PROSITE" id="PS50234">
    <property type="entry name" value="VWFA"/>
    <property type="match status" value="1"/>
</dbReference>
<feature type="region of interest" description="Disordered" evidence="1">
    <location>
        <begin position="552"/>
        <end position="571"/>
    </location>
</feature>
<feature type="region of interest" description="Disordered" evidence="1">
    <location>
        <begin position="588"/>
        <end position="939"/>
    </location>
</feature>
<feature type="compositionally biased region" description="Basic and acidic residues" evidence="1">
    <location>
        <begin position="738"/>
        <end position="933"/>
    </location>
</feature>
<gene>
    <name evidence="3" type="ORF">PLOB_00024754</name>
</gene>
<proteinExistence type="predicted"/>
<dbReference type="SUPFAM" id="SSF53300">
    <property type="entry name" value="vWA-like"/>
    <property type="match status" value="1"/>
</dbReference>
<dbReference type="Pfam" id="PF13768">
    <property type="entry name" value="VWA_3"/>
    <property type="match status" value="1"/>
</dbReference>
<protein>
    <recommendedName>
        <fullName evidence="2">VWFA domain-containing protein</fullName>
    </recommendedName>
</protein>
<evidence type="ECO:0000259" key="2">
    <source>
        <dbReference type="PROSITE" id="PS50234"/>
    </source>
</evidence>
<keyword evidence="4" id="KW-1185">Reference proteome</keyword>